<dbReference type="CDD" id="cd16098">
    <property type="entry name" value="FliS"/>
    <property type="match status" value="1"/>
</dbReference>
<evidence type="ECO:0000256" key="4">
    <source>
        <dbReference type="ARBA" id="ARBA00022795"/>
    </source>
</evidence>
<keyword evidence="8" id="KW-1185">Reference proteome</keyword>
<evidence type="ECO:0000256" key="5">
    <source>
        <dbReference type="ARBA" id="ARBA00023186"/>
    </source>
</evidence>
<comment type="similarity">
    <text evidence="2 6">Belongs to the FliS family.</text>
</comment>
<sequence length="130" mass="14026">MRGAAAYGRVNVESEILSASPHRLIALLFEHALRAIRTAEVHMNNGDIKGKAEAITKALDIVSQGLLAAVDREQGQAIAERLAELYEYVCEQLLEANLRNDTVHLQNAEKVLEALSEGWHGIAGQANGAG</sequence>
<reference evidence="8" key="1">
    <citation type="journal article" date="2018" name="Front. Microbiol.">
        <title>Genome-Based Analysis Reveals the Taxonomy and Diversity of the Family Idiomarinaceae.</title>
        <authorList>
            <person name="Liu Y."/>
            <person name="Lai Q."/>
            <person name="Shao Z."/>
        </authorList>
    </citation>
    <scope>NUCLEOTIDE SEQUENCE [LARGE SCALE GENOMIC DNA]</scope>
    <source>
        <strain evidence="8">CVS-6</strain>
    </source>
</reference>
<keyword evidence="7" id="KW-0969">Cilium</keyword>
<evidence type="ECO:0000256" key="1">
    <source>
        <dbReference type="ARBA" id="ARBA00004514"/>
    </source>
</evidence>
<evidence type="ECO:0000313" key="7">
    <source>
        <dbReference type="EMBL" id="RUO59062.1"/>
    </source>
</evidence>
<proteinExistence type="inferred from homology"/>
<keyword evidence="5" id="KW-0143">Chaperone</keyword>
<evidence type="ECO:0000256" key="3">
    <source>
        <dbReference type="ARBA" id="ARBA00022490"/>
    </source>
</evidence>
<dbReference type="Proteomes" id="UP000288259">
    <property type="component" value="Unassembled WGS sequence"/>
</dbReference>
<dbReference type="GO" id="GO:0071973">
    <property type="term" value="P:bacterial-type flagellum-dependent cell motility"/>
    <property type="evidence" value="ECO:0007669"/>
    <property type="project" value="TreeGrafter"/>
</dbReference>
<name>A0A432YE05_9GAMM</name>
<evidence type="ECO:0000313" key="8">
    <source>
        <dbReference type="Proteomes" id="UP000288259"/>
    </source>
</evidence>
<keyword evidence="3 6" id="KW-0963">Cytoplasm</keyword>
<organism evidence="7 8">
    <name type="scientific">Pseudidiomarina insulisalsae</name>
    <dbReference type="NCBI Taxonomy" id="575789"/>
    <lineage>
        <taxon>Bacteria</taxon>
        <taxon>Pseudomonadati</taxon>
        <taxon>Pseudomonadota</taxon>
        <taxon>Gammaproteobacteria</taxon>
        <taxon>Alteromonadales</taxon>
        <taxon>Idiomarinaceae</taxon>
        <taxon>Pseudidiomarina</taxon>
    </lineage>
</organism>
<dbReference type="OrthoDB" id="9792010at2"/>
<evidence type="ECO:0000256" key="2">
    <source>
        <dbReference type="ARBA" id="ARBA00008787"/>
    </source>
</evidence>
<comment type="subcellular location">
    <subcellularLocation>
        <location evidence="1 6">Cytoplasm</location>
        <location evidence="1 6">Cytosol</location>
    </subcellularLocation>
</comment>
<gene>
    <name evidence="7" type="primary">fliS</name>
    <name evidence="7" type="ORF">CWI71_09595</name>
</gene>
<dbReference type="RefSeq" id="WP_126755074.1">
    <property type="nucleotide sequence ID" value="NZ_PIPY01000009.1"/>
</dbReference>
<comment type="caution">
    <text evidence="7">The sequence shown here is derived from an EMBL/GenBank/DDBJ whole genome shotgun (WGS) entry which is preliminary data.</text>
</comment>
<accession>A0A432YE05</accession>
<evidence type="ECO:0000256" key="6">
    <source>
        <dbReference type="PIRNR" id="PIRNR039090"/>
    </source>
</evidence>
<dbReference type="SUPFAM" id="SSF101116">
    <property type="entry name" value="Flagellar export chaperone FliS"/>
    <property type="match status" value="1"/>
</dbReference>
<dbReference type="PANTHER" id="PTHR34773">
    <property type="entry name" value="FLAGELLAR SECRETION CHAPERONE FLIS"/>
    <property type="match status" value="1"/>
</dbReference>
<dbReference type="EMBL" id="PIPY01000009">
    <property type="protein sequence ID" value="RUO59062.1"/>
    <property type="molecule type" value="Genomic_DNA"/>
</dbReference>
<dbReference type="PIRSF" id="PIRSF039090">
    <property type="entry name" value="Flis"/>
    <property type="match status" value="1"/>
</dbReference>
<protein>
    <recommendedName>
        <fullName evidence="6">Flagellar secretion chaperone FliS</fullName>
    </recommendedName>
</protein>
<dbReference type="AlphaFoldDB" id="A0A432YE05"/>
<dbReference type="InterPro" id="IPR036584">
    <property type="entry name" value="FliS_sf"/>
</dbReference>
<dbReference type="Gene3D" id="1.20.120.340">
    <property type="entry name" value="Flagellar protein FliS"/>
    <property type="match status" value="1"/>
</dbReference>
<dbReference type="Pfam" id="PF02561">
    <property type="entry name" value="FliS"/>
    <property type="match status" value="1"/>
</dbReference>
<dbReference type="InterPro" id="IPR003713">
    <property type="entry name" value="FliS"/>
</dbReference>
<keyword evidence="7" id="KW-0282">Flagellum</keyword>
<dbReference type="GO" id="GO:0005829">
    <property type="term" value="C:cytosol"/>
    <property type="evidence" value="ECO:0007669"/>
    <property type="project" value="UniProtKB-SubCell"/>
</dbReference>
<dbReference type="PANTHER" id="PTHR34773:SF1">
    <property type="entry name" value="FLAGELLAR SECRETION CHAPERONE FLIS"/>
    <property type="match status" value="1"/>
</dbReference>
<dbReference type="NCBIfam" id="TIGR00208">
    <property type="entry name" value="fliS"/>
    <property type="match status" value="1"/>
</dbReference>
<keyword evidence="7" id="KW-0966">Cell projection</keyword>
<dbReference type="GO" id="GO:0044780">
    <property type="term" value="P:bacterial-type flagellum assembly"/>
    <property type="evidence" value="ECO:0007669"/>
    <property type="project" value="InterPro"/>
</dbReference>
<keyword evidence="4 6" id="KW-1005">Bacterial flagellum biogenesis</keyword>